<sequence length="603" mass="69765">MKEGYSNWRKLDNAALAFPLVTGKNDTRVFRFYCELKENVKPELLQAALEKTMEKYPLFQMVLRKGLFWFYLEHRDIRPIVKEEKKPPCSRLYIPDKKNLLFQVSYYEKRINFEVFHALTDGTGAMHFLQELVSNYLKKAHPKQDLPSLPVTDMSTPGDQEEDSFSQYYSSDIPGNSEKKPRAVRLPGERLLHEDMHITEIVLPVKELHAKAKEYGVSITILITAMFLCSIHEEIPKSRQNRPIALMVPVNLRNYFPSQSMANFFGWIEVGHDFSQTSDFTEILAHVKEQFAAELVEEKIARHMNSYVRLEKNPVIRAVPLEIKKYFLMLGANLSSRSITAVYSNIGILRFPKEYNQYIDRFGIFASTNSMQLCSCSYENEMVLGFTSKLPKDNIQRNFLNMLKKEEIPYTEKTNNFPGCSLKEKKEEQRIVQVFNFVCIAAAILCGMINYLTREKLDWFWFAAAGCLCGWLIVAVAYAKRRNILKNEIIQLILVTVIAVLWDKYTGWHGWSLDFVLPFGALAVLGSIPVIVKVQKLEKEEYLFYLVQAAFAGLVPLILMFLHLIRFPYPSVVCTGISLLVFAGMFIFNSNDTIWEFHKKLRM</sequence>
<dbReference type="Gene3D" id="3.30.559.30">
    <property type="entry name" value="Nonribosomal peptide synthetase, condensation domain"/>
    <property type="match status" value="1"/>
</dbReference>
<keyword evidence="13" id="KW-0472">Membrane</keyword>
<evidence type="ECO:0000256" key="2">
    <source>
        <dbReference type="ARBA" id="ARBA00000625"/>
    </source>
</evidence>
<feature type="transmembrane region" description="Helical" evidence="13">
    <location>
        <begin position="485"/>
        <end position="502"/>
    </location>
</feature>
<evidence type="ECO:0000259" key="14">
    <source>
        <dbReference type="Pfam" id="PF16911"/>
    </source>
</evidence>
<evidence type="ECO:0000256" key="4">
    <source>
        <dbReference type="ARBA" id="ARBA00006558"/>
    </source>
</evidence>
<name>A0ABX2HBE9_9FIRM</name>
<feature type="transmembrane region" description="Helical" evidence="13">
    <location>
        <begin position="431"/>
        <end position="453"/>
    </location>
</feature>
<evidence type="ECO:0000256" key="12">
    <source>
        <dbReference type="SAM" id="MobiDB-lite"/>
    </source>
</evidence>
<comment type="catalytic activity">
    <reaction evidence="3">
        <text>2 a mycocerosyl-[mycocerosic acid synthase] + a phthiodiolone = a dimycocerosyl phthiodiolone + 2 holo-[mycocerosic acid synthase].</text>
        <dbReference type="EC" id="2.3.1.282"/>
    </reaction>
</comment>
<gene>
    <name evidence="15" type="ORF">G5B17_14030</name>
</gene>
<feature type="compositionally biased region" description="Polar residues" evidence="12">
    <location>
        <begin position="165"/>
        <end position="174"/>
    </location>
</feature>
<comment type="caution">
    <text evidence="15">The sequence shown here is derived from an EMBL/GenBank/DDBJ whole genome shotgun (WGS) entry which is preliminary data.</text>
</comment>
<keyword evidence="7" id="KW-0808">Transferase</keyword>
<feature type="transmembrane region" description="Helical" evidence="13">
    <location>
        <begin position="543"/>
        <end position="563"/>
    </location>
</feature>
<evidence type="ECO:0000256" key="7">
    <source>
        <dbReference type="ARBA" id="ARBA00022679"/>
    </source>
</evidence>
<dbReference type="InterPro" id="IPR023213">
    <property type="entry name" value="CAT-like_dom_sf"/>
</dbReference>
<dbReference type="SUPFAM" id="SSF52777">
    <property type="entry name" value="CoA-dependent acyltransferases"/>
    <property type="match status" value="1"/>
</dbReference>
<keyword evidence="16" id="KW-1185">Reference proteome</keyword>
<evidence type="ECO:0000256" key="3">
    <source>
        <dbReference type="ARBA" id="ARBA00001907"/>
    </source>
</evidence>
<evidence type="ECO:0000256" key="13">
    <source>
        <dbReference type="SAM" id="Phobius"/>
    </source>
</evidence>
<dbReference type="PANTHER" id="PTHR28037:SF1">
    <property type="entry name" value="ALCOHOL O-ACETYLTRANSFERASE 1-RELATED"/>
    <property type="match status" value="1"/>
</dbReference>
<comment type="catalytic activity">
    <reaction evidence="2">
        <text>2 a mycocerosyl-[mycocerosic acid synthase] + a phenolphthiocerol = a dimycocerosyl phenolphthiocerol + 2 holo-[mycocerosic acid synthase].</text>
        <dbReference type="EC" id="2.3.1.282"/>
    </reaction>
</comment>
<dbReference type="RefSeq" id="WP_173770086.1">
    <property type="nucleotide sequence ID" value="NZ_JAAITS010000042.1"/>
</dbReference>
<dbReference type="EMBL" id="JAAITS010000042">
    <property type="protein sequence ID" value="NSG86498.1"/>
    <property type="molecule type" value="Genomic_DNA"/>
</dbReference>
<evidence type="ECO:0000313" key="16">
    <source>
        <dbReference type="Proteomes" id="UP001644719"/>
    </source>
</evidence>
<evidence type="ECO:0000256" key="11">
    <source>
        <dbReference type="ARBA" id="ARBA00033407"/>
    </source>
</evidence>
<dbReference type="EC" id="2.3.1.282" evidence="5"/>
<feature type="transmembrane region" description="Helical" evidence="13">
    <location>
        <begin position="569"/>
        <end position="588"/>
    </location>
</feature>
<protein>
    <recommendedName>
        <fullName evidence="6">Phthiocerol/phthiodiolone dimycocerosyl transferase</fullName>
        <ecNumber evidence="5">2.3.1.282</ecNumber>
    </recommendedName>
    <alternativeName>
        <fullName evidence="11">Acyltransferase PapA5</fullName>
    </alternativeName>
    <alternativeName>
        <fullName evidence="9">Phthiocerol/phthiodiolone O-acyltransferase</fullName>
    </alternativeName>
    <alternativeName>
        <fullName evidence="10">Polyketide synthase-associated protein A5</fullName>
    </alternativeName>
</protein>
<evidence type="ECO:0000313" key="15">
    <source>
        <dbReference type="EMBL" id="NSG86498.1"/>
    </source>
</evidence>
<dbReference type="Proteomes" id="UP001644719">
    <property type="component" value="Unassembled WGS sequence"/>
</dbReference>
<feature type="transmembrane region" description="Helical" evidence="13">
    <location>
        <begin position="508"/>
        <end position="531"/>
    </location>
</feature>
<dbReference type="InterPro" id="IPR031641">
    <property type="entry name" value="PapA_C"/>
</dbReference>
<dbReference type="PANTHER" id="PTHR28037">
    <property type="entry name" value="ALCOHOL O-ACETYLTRANSFERASE 1-RELATED"/>
    <property type="match status" value="1"/>
</dbReference>
<dbReference type="Gene3D" id="3.30.559.10">
    <property type="entry name" value="Chloramphenicol acetyltransferase-like domain"/>
    <property type="match status" value="1"/>
</dbReference>
<keyword evidence="13" id="KW-1133">Transmembrane helix</keyword>
<evidence type="ECO:0000256" key="6">
    <source>
        <dbReference type="ARBA" id="ARBA00013449"/>
    </source>
</evidence>
<evidence type="ECO:0000256" key="5">
    <source>
        <dbReference type="ARBA" id="ARBA00012866"/>
    </source>
</evidence>
<feature type="transmembrane region" description="Helical" evidence="13">
    <location>
        <begin position="459"/>
        <end position="478"/>
    </location>
</feature>
<organism evidence="15 16">
    <name type="scientific">Blautia faecis</name>
    <dbReference type="NCBI Taxonomy" id="871665"/>
    <lineage>
        <taxon>Bacteria</taxon>
        <taxon>Bacillati</taxon>
        <taxon>Bacillota</taxon>
        <taxon>Clostridia</taxon>
        <taxon>Lachnospirales</taxon>
        <taxon>Lachnospiraceae</taxon>
        <taxon>Blautia</taxon>
    </lineage>
</organism>
<dbReference type="Pfam" id="PF19845">
    <property type="entry name" value="DUF6320"/>
    <property type="match status" value="1"/>
</dbReference>
<dbReference type="InterPro" id="IPR052058">
    <property type="entry name" value="Alcohol_O-acetyltransferase"/>
</dbReference>
<comment type="similarity">
    <text evidence="4">Belongs to the acyltransferase PapA5 family.</text>
</comment>
<feature type="domain" description="Phthiocerol/phthiodiolone dimycocerosyl transferase C-terminal" evidence="14">
    <location>
        <begin position="206"/>
        <end position="308"/>
    </location>
</feature>
<evidence type="ECO:0000256" key="10">
    <source>
        <dbReference type="ARBA" id="ARBA00032317"/>
    </source>
</evidence>
<comment type="catalytic activity">
    <reaction evidence="1">
        <text>2 a mycocerosyl-[mycocerosic acid synthase] + a phthiocerol = a dimycocerosyl phthiocerol + 2 holo-[mycocerosic acid synthase].</text>
        <dbReference type="EC" id="2.3.1.282"/>
    </reaction>
</comment>
<evidence type="ECO:0000256" key="9">
    <source>
        <dbReference type="ARBA" id="ARBA00030465"/>
    </source>
</evidence>
<keyword evidence="8" id="KW-0012">Acyltransferase</keyword>
<proteinExistence type="inferred from homology"/>
<accession>A0ABX2HBE9</accession>
<keyword evidence="13" id="KW-0812">Transmembrane</keyword>
<feature type="region of interest" description="Disordered" evidence="12">
    <location>
        <begin position="147"/>
        <end position="182"/>
    </location>
</feature>
<dbReference type="InterPro" id="IPR046283">
    <property type="entry name" value="DUF6320"/>
</dbReference>
<evidence type="ECO:0000256" key="8">
    <source>
        <dbReference type="ARBA" id="ARBA00023315"/>
    </source>
</evidence>
<evidence type="ECO:0000256" key="1">
    <source>
        <dbReference type="ARBA" id="ARBA00000026"/>
    </source>
</evidence>
<reference evidence="15 16" key="1">
    <citation type="journal article" date="2020" name="Cell Host Microbe">
        <title>Functional and Genomic Variation between Human-Derived Isolates of Lachnospiraceae Reveals Inter- and Intra-Species Diversity.</title>
        <authorList>
            <person name="Sorbara M.T."/>
            <person name="Littmann E.R."/>
            <person name="Fontana E."/>
            <person name="Moody T.U."/>
            <person name="Kohout C.E."/>
            <person name="Gjonbalaj M."/>
            <person name="Eaton V."/>
            <person name="Seok R."/>
            <person name="Leiner I.M."/>
            <person name="Pamer E.G."/>
        </authorList>
    </citation>
    <scope>NUCLEOTIDE SEQUENCE [LARGE SCALE GENOMIC DNA]</scope>
    <source>
        <strain evidence="15 16">MSK.17.74</strain>
    </source>
</reference>
<dbReference type="Pfam" id="PF16911">
    <property type="entry name" value="PapA_C"/>
    <property type="match status" value="1"/>
</dbReference>